<dbReference type="EMBL" id="QFFN01000025">
    <property type="protein sequence ID" value="PWG59346.1"/>
    <property type="molecule type" value="Genomic_DNA"/>
</dbReference>
<dbReference type="Pfam" id="PF12146">
    <property type="entry name" value="Hydrolase_4"/>
    <property type="match status" value="1"/>
</dbReference>
<name>A0A2U2MR64_9BIFI</name>
<keyword evidence="4" id="KW-1185">Reference proteome</keyword>
<dbReference type="AlphaFoldDB" id="A0A2U2MR64"/>
<dbReference type="InterPro" id="IPR022742">
    <property type="entry name" value="Hydrolase_4"/>
</dbReference>
<sequence length="440" mass="48813">MELHLIEEHDCATTMTETVLPALAACRSEGWMEPSHDADLAPLDSLRTAPTPRKPKRGTPGSPIFGQHGELAEVIHGTENGGRTPGRTSHGGIRPVGRMRIRPSVNASPTNARFAEDAKIGVGNADHAAATTTDHAGKLHYICYDSAKFDAVREHGATATFRGAVVISHGFTEFAERFAELAWYLLLDGFSVCILEHRGHGYSPRDVEDESLVWIDDWHRYVDDLAKFCSTIGQDYALGSPLYLYGHSMGGGIAAAMLERYPTIIDKAVLSVPMIAPKTGMPLWLAPWIVELACAVGLSKHIAPTQQYFSEDFDEQFYQGLSMTRARWVHDLRVKHPEYHTNAATFGWVREGLRMYRSVLRPSACAEVEAPLLVFQADNDAYVLPQPQSRFVSLVRAGGCPAQLVHLRGSRHEMTTERNEIMRQYVGRILDFLHTPLAEE</sequence>
<protein>
    <submittedName>
        <fullName evidence="3">Lysophospholipase</fullName>
    </submittedName>
</protein>
<dbReference type="InterPro" id="IPR051044">
    <property type="entry name" value="MAG_DAG_Lipase"/>
</dbReference>
<dbReference type="SUPFAM" id="SSF53474">
    <property type="entry name" value="alpha/beta-Hydrolases"/>
    <property type="match status" value="1"/>
</dbReference>
<accession>A0A2U2MR64</accession>
<dbReference type="PANTHER" id="PTHR11614">
    <property type="entry name" value="PHOSPHOLIPASE-RELATED"/>
    <property type="match status" value="1"/>
</dbReference>
<evidence type="ECO:0000313" key="4">
    <source>
        <dbReference type="Proteomes" id="UP000245753"/>
    </source>
</evidence>
<evidence type="ECO:0000313" key="3">
    <source>
        <dbReference type="EMBL" id="PWG59346.1"/>
    </source>
</evidence>
<feature type="region of interest" description="Disordered" evidence="1">
    <location>
        <begin position="36"/>
        <end position="98"/>
    </location>
</feature>
<dbReference type="OrthoDB" id="9806902at2"/>
<evidence type="ECO:0000259" key="2">
    <source>
        <dbReference type="Pfam" id="PF12146"/>
    </source>
</evidence>
<reference evidence="3 4" key="1">
    <citation type="journal article" date="2018" name="Int. J. Syst. Evol. Microbiol.">
        <title>Bifidobacterium catulorum sp. nov., a novel taxon from the faeces of the baby common marmoset (Callithrix jacchus).</title>
        <authorList>
            <person name="Modesto M."/>
            <person name="Michelini S."/>
            <person name="Oki K."/>
            <person name="Biavati B."/>
            <person name="Watanabe K."/>
            <person name="Mattarelli P."/>
        </authorList>
    </citation>
    <scope>NUCLEOTIDE SEQUENCE [LARGE SCALE GENOMIC DNA]</scope>
    <source>
        <strain evidence="3 4">MRM 8.19</strain>
    </source>
</reference>
<evidence type="ECO:0000256" key="1">
    <source>
        <dbReference type="SAM" id="MobiDB-lite"/>
    </source>
</evidence>
<dbReference type="Proteomes" id="UP000245753">
    <property type="component" value="Unassembled WGS sequence"/>
</dbReference>
<gene>
    <name evidence="3" type="ORF">DF200_08245</name>
</gene>
<dbReference type="RefSeq" id="WP_109137799.1">
    <property type="nucleotide sequence ID" value="NZ_QFFN01000025.1"/>
</dbReference>
<dbReference type="Gene3D" id="3.40.50.1820">
    <property type="entry name" value="alpha/beta hydrolase"/>
    <property type="match status" value="1"/>
</dbReference>
<comment type="caution">
    <text evidence="3">The sequence shown here is derived from an EMBL/GenBank/DDBJ whole genome shotgun (WGS) entry which is preliminary data.</text>
</comment>
<organism evidence="3 4">
    <name type="scientific">Bifidobacterium catulorum</name>
    <dbReference type="NCBI Taxonomy" id="1630173"/>
    <lineage>
        <taxon>Bacteria</taxon>
        <taxon>Bacillati</taxon>
        <taxon>Actinomycetota</taxon>
        <taxon>Actinomycetes</taxon>
        <taxon>Bifidobacteriales</taxon>
        <taxon>Bifidobacteriaceae</taxon>
        <taxon>Bifidobacterium</taxon>
    </lineage>
</organism>
<dbReference type="InterPro" id="IPR029058">
    <property type="entry name" value="AB_hydrolase_fold"/>
</dbReference>
<feature type="domain" description="Serine aminopeptidase S33" evidence="2">
    <location>
        <begin position="162"/>
        <end position="418"/>
    </location>
</feature>
<proteinExistence type="predicted"/>